<dbReference type="Gene3D" id="3.10.129.10">
    <property type="entry name" value="Hotdog Thioesterase"/>
    <property type="match status" value="1"/>
</dbReference>
<dbReference type="PANTHER" id="PTHR43664">
    <property type="entry name" value="MONOAMINE OXIDASE-RELATED"/>
    <property type="match status" value="1"/>
</dbReference>
<dbReference type="Proteomes" id="UP000000374">
    <property type="component" value="Chromosome"/>
</dbReference>
<protein>
    <submittedName>
        <fullName evidence="1">MaoC domain protein dehydratase</fullName>
    </submittedName>
</protein>
<dbReference type="OrthoDB" id="6703795at2"/>
<dbReference type="EMBL" id="CP000542">
    <property type="protein sequence ID" value="ABM57343.1"/>
    <property type="molecule type" value="Genomic_DNA"/>
</dbReference>
<dbReference type="STRING" id="391735.Veis_1584"/>
<reference evidence="2" key="1">
    <citation type="submission" date="2006-12" db="EMBL/GenBank/DDBJ databases">
        <title>Complete sequence of chromosome 1 of Verminephrobacter eiseniae EF01-2.</title>
        <authorList>
            <person name="Copeland A."/>
            <person name="Lucas S."/>
            <person name="Lapidus A."/>
            <person name="Barry K."/>
            <person name="Detter J.C."/>
            <person name="Glavina del Rio T."/>
            <person name="Dalin E."/>
            <person name="Tice H."/>
            <person name="Pitluck S."/>
            <person name="Chertkov O."/>
            <person name="Brettin T."/>
            <person name="Bruce D."/>
            <person name="Han C."/>
            <person name="Tapia R."/>
            <person name="Gilna P."/>
            <person name="Schmutz J."/>
            <person name="Larimer F."/>
            <person name="Land M."/>
            <person name="Hauser L."/>
            <person name="Kyrpides N."/>
            <person name="Kim E."/>
            <person name="Stahl D."/>
            <person name="Richardson P."/>
        </authorList>
    </citation>
    <scope>NUCLEOTIDE SEQUENCE [LARGE SCALE GENOMIC DNA]</scope>
    <source>
        <strain evidence="2">EF01-2</strain>
    </source>
</reference>
<dbReference type="PANTHER" id="PTHR43664:SF1">
    <property type="entry name" value="BETA-METHYLMALYL-COA DEHYDRATASE"/>
    <property type="match status" value="1"/>
</dbReference>
<dbReference type="eggNOG" id="COG2030">
    <property type="taxonomic scope" value="Bacteria"/>
</dbReference>
<dbReference type="KEGG" id="vei:Veis_1584"/>
<dbReference type="GeneID" id="76460202"/>
<organism evidence="1 2">
    <name type="scientific">Verminephrobacter eiseniae (strain EF01-2)</name>
    <dbReference type="NCBI Taxonomy" id="391735"/>
    <lineage>
        <taxon>Bacteria</taxon>
        <taxon>Pseudomonadati</taxon>
        <taxon>Pseudomonadota</taxon>
        <taxon>Betaproteobacteria</taxon>
        <taxon>Burkholderiales</taxon>
        <taxon>Comamonadaceae</taxon>
        <taxon>Verminephrobacter</taxon>
    </lineage>
</organism>
<dbReference type="AlphaFoldDB" id="A1WI86"/>
<evidence type="ECO:0000313" key="1">
    <source>
        <dbReference type="EMBL" id="ABM57343.1"/>
    </source>
</evidence>
<gene>
    <name evidence="1" type="ordered locus">Veis_1584</name>
</gene>
<dbReference type="InterPro" id="IPR029069">
    <property type="entry name" value="HotDog_dom_sf"/>
</dbReference>
<evidence type="ECO:0000313" key="2">
    <source>
        <dbReference type="Proteomes" id="UP000000374"/>
    </source>
</evidence>
<dbReference type="InterPro" id="IPR052342">
    <property type="entry name" value="MCH/BMMD"/>
</dbReference>
<dbReference type="HOGENOM" id="CLU_094876_0_1_4"/>
<dbReference type="CDD" id="cd03451">
    <property type="entry name" value="FkbR2"/>
    <property type="match status" value="1"/>
</dbReference>
<accession>A1WI86</accession>
<proteinExistence type="predicted"/>
<dbReference type="RefSeq" id="WP_011809350.1">
    <property type="nucleotide sequence ID" value="NC_008786.1"/>
</dbReference>
<dbReference type="InterPro" id="IPR048274">
    <property type="entry name" value="MC_hydratase"/>
</dbReference>
<dbReference type="GO" id="GO:0016829">
    <property type="term" value="F:lyase activity"/>
    <property type="evidence" value="ECO:0007669"/>
    <property type="project" value="InterPro"/>
</dbReference>
<name>A1WI86_VEREI</name>
<keyword evidence="2" id="KW-1185">Reference proteome</keyword>
<dbReference type="SUPFAM" id="SSF54637">
    <property type="entry name" value="Thioesterase/thiol ester dehydrase-isomerase"/>
    <property type="match status" value="1"/>
</dbReference>
<sequence length="166" mass="18567">MTPDELTVARLQADATLRARGHRYEDFALGRKFVHHWGRTVTQADNTLFSALTLHYNPHYTNAAFANAHGHPATVVNPLLVFNTVFGLSVEDLSEGGGPFLGVDELVYLRRVYPGDTLHACSEVLARRLARNRPGYGIVTWHTRGTNQRGDEVIAFKRSNLVKTRN</sequence>
<dbReference type="Pfam" id="PF19315">
    <property type="entry name" value="MC_hydratase"/>
    <property type="match status" value="1"/>
</dbReference>